<keyword evidence="2" id="KW-1185">Reference proteome</keyword>
<dbReference type="OrthoDB" id="421951at2759"/>
<dbReference type="AlphaFoldDB" id="A0A1X7UGV2"/>
<sequence length="126" mass="14202">MGFKYRKAKVRSLSTLKPGDHIRVYRTLYFHHMLVIRVIDKNTLHVIHYTGQEKCCEEQDQYSSMQTAAIAGTTSSLLLAPTDESAPKAKIMEAYVPFDLSVQILEQLEYEPGDAINTGKKAIARA</sequence>
<accession>A0A1X7UGV2</accession>
<evidence type="ECO:0000313" key="2">
    <source>
        <dbReference type="Proteomes" id="UP000007879"/>
    </source>
</evidence>
<organism evidence="1">
    <name type="scientific">Amphimedon queenslandica</name>
    <name type="common">Sponge</name>
    <dbReference type="NCBI Taxonomy" id="400682"/>
    <lineage>
        <taxon>Eukaryota</taxon>
        <taxon>Metazoa</taxon>
        <taxon>Porifera</taxon>
        <taxon>Demospongiae</taxon>
        <taxon>Heteroscleromorpha</taxon>
        <taxon>Haplosclerida</taxon>
        <taxon>Niphatidae</taxon>
        <taxon>Amphimedon</taxon>
    </lineage>
</organism>
<protein>
    <recommendedName>
        <fullName evidence="3">LRAT domain-containing protein</fullName>
    </recommendedName>
</protein>
<dbReference type="KEGG" id="aqu:109583432"/>
<dbReference type="Proteomes" id="UP000007879">
    <property type="component" value="Unassembled WGS sequence"/>
</dbReference>
<evidence type="ECO:0000313" key="1">
    <source>
        <dbReference type="EnsemblMetazoa" id="Aqu2.1.26880_001"/>
    </source>
</evidence>
<evidence type="ECO:0008006" key="3">
    <source>
        <dbReference type="Google" id="ProtNLM"/>
    </source>
</evidence>
<name>A0A1X7UGV2_AMPQE</name>
<dbReference type="EnsemblMetazoa" id="XM_019998779.1">
    <property type="protein sequence ID" value="XP_019854338.1"/>
    <property type="gene ID" value="LOC109583432"/>
</dbReference>
<dbReference type="EnsemblMetazoa" id="Aqu2.1.26880_001">
    <property type="protein sequence ID" value="Aqu2.1.26880_001"/>
    <property type="gene ID" value="Aqu2.1.26880"/>
</dbReference>
<reference evidence="2" key="1">
    <citation type="journal article" date="2010" name="Nature">
        <title>The Amphimedon queenslandica genome and the evolution of animal complexity.</title>
        <authorList>
            <person name="Srivastava M."/>
            <person name="Simakov O."/>
            <person name="Chapman J."/>
            <person name="Fahey B."/>
            <person name="Gauthier M.E."/>
            <person name="Mitros T."/>
            <person name="Richards G.S."/>
            <person name="Conaco C."/>
            <person name="Dacre M."/>
            <person name="Hellsten U."/>
            <person name="Larroux C."/>
            <person name="Putnam N.H."/>
            <person name="Stanke M."/>
            <person name="Adamska M."/>
            <person name="Darling A."/>
            <person name="Degnan S.M."/>
            <person name="Oakley T.H."/>
            <person name="Plachetzki D.C."/>
            <person name="Zhai Y."/>
            <person name="Adamski M."/>
            <person name="Calcino A."/>
            <person name="Cummins S.F."/>
            <person name="Goodstein D.M."/>
            <person name="Harris C."/>
            <person name="Jackson D.J."/>
            <person name="Leys S.P."/>
            <person name="Shu S."/>
            <person name="Woodcroft B.J."/>
            <person name="Vervoort M."/>
            <person name="Kosik K.S."/>
            <person name="Manning G."/>
            <person name="Degnan B.M."/>
            <person name="Rokhsar D.S."/>
        </authorList>
    </citation>
    <scope>NUCLEOTIDE SEQUENCE [LARGE SCALE GENOMIC DNA]</scope>
</reference>
<dbReference type="InParanoid" id="A0A1X7UGV2"/>
<reference evidence="1" key="2">
    <citation type="submission" date="2017-05" db="UniProtKB">
        <authorList>
            <consortium name="EnsemblMetazoa"/>
        </authorList>
    </citation>
    <scope>IDENTIFICATION</scope>
</reference>
<dbReference type="Gene3D" id="3.90.1720.10">
    <property type="entry name" value="endopeptidase domain like (from Nostoc punctiforme)"/>
    <property type="match status" value="1"/>
</dbReference>
<gene>
    <name evidence="1" type="primary">109583432</name>
</gene>
<proteinExistence type="predicted"/>